<feature type="transmembrane region" description="Helical" evidence="7">
    <location>
        <begin position="346"/>
        <end position="368"/>
    </location>
</feature>
<evidence type="ECO:0000256" key="3">
    <source>
        <dbReference type="ARBA" id="ARBA00022475"/>
    </source>
</evidence>
<keyword evidence="2" id="KW-0813">Transport</keyword>
<feature type="transmembrane region" description="Helical" evidence="7">
    <location>
        <begin position="59"/>
        <end position="83"/>
    </location>
</feature>
<feature type="transmembrane region" description="Helical" evidence="7">
    <location>
        <begin position="210"/>
        <end position="232"/>
    </location>
</feature>
<dbReference type="InterPro" id="IPR004740">
    <property type="entry name" value="Nuc_H_symport"/>
</dbReference>
<dbReference type="PANTHER" id="PTHR23522:SF4">
    <property type="entry name" value="NUCLEOSIDE PERMEASE NUPG-RELATED"/>
    <property type="match status" value="1"/>
</dbReference>
<evidence type="ECO:0000256" key="2">
    <source>
        <dbReference type="ARBA" id="ARBA00022448"/>
    </source>
</evidence>
<keyword evidence="9" id="KW-1185">Reference proteome</keyword>
<keyword evidence="5 7" id="KW-1133">Transmembrane helix</keyword>
<gene>
    <name evidence="8" type="ORF">Cflav_PD4569</name>
</gene>
<dbReference type="Gene3D" id="1.20.1250.20">
    <property type="entry name" value="MFS general substrate transporter like domains"/>
    <property type="match status" value="2"/>
</dbReference>
<accession>B9XE15</accession>
<feature type="transmembrane region" description="Helical" evidence="7">
    <location>
        <begin position="416"/>
        <end position="437"/>
    </location>
</feature>
<feature type="transmembrane region" description="Helical" evidence="7">
    <location>
        <begin position="380"/>
        <end position="404"/>
    </location>
</feature>
<dbReference type="GO" id="GO:0015213">
    <property type="term" value="F:uridine transmembrane transporter activity"/>
    <property type="evidence" value="ECO:0007669"/>
    <property type="project" value="TreeGrafter"/>
</dbReference>
<reference evidence="8 9" key="1">
    <citation type="journal article" date="2011" name="J. Bacteriol.">
        <title>Genome sequence of 'Pedosphaera parvula' Ellin514, an aerobic Verrucomicrobial isolate from pasture soil.</title>
        <authorList>
            <person name="Kant R."/>
            <person name="van Passel M.W."/>
            <person name="Sangwan P."/>
            <person name="Palva A."/>
            <person name="Lucas S."/>
            <person name="Copeland A."/>
            <person name="Lapidus A."/>
            <person name="Glavina Del Rio T."/>
            <person name="Dalin E."/>
            <person name="Tice H."/>
            <person name="Bruce D."/>
            <person name="Goodwin L."/>
            <person name="Pitluck S."/>
            <person name="Chertkov O."/>
            <person name="Larimer F.W."/>
            <person name="Land M.L."/>
            <person name="Hauser L."/>
            <person name="Brettin T.S."/>
            <person name="Detter J.C."/>
            <person name="Han S."/>
            <person name="de Vos W.M."/>
            <person name="Janssen P.H."/>
            <person name="Smidt H."/>
        </authorList>
    </citation>
    <scope>NUCLEOTIDE SEQUENCE [LARGE SCALE GENOMIC DNA]</scope>
    <source>
        <strain evidence="8 9">Ellin514</strain>
    </source>
</reference>
<evidence type="ECO:0000313" key="8">
    <source>
        <dbReference type="EMBL" id="EEF61906.1"/>
    </source>
</evidence>
<feature type="transmembrane region" description="Helical" evidence="7">
    <location>
        <begin position="322"/>
        <end position="340"/>
    </location>
</feature>
<dbReference type="AlphaFoldDB" id="B9XE15"/>
<dbReference type="Pfam" id="PF03825">
    <property type="entry name" value="Nuc_H_symport"/>
    <property type="match status" value="1"/>
</dbReference>
<dbReference type="EMBL" id="ABOX02000007">
    <property type="protein sequence ID" value="EEF61906.1"/>
    <property type="molecule type" value="Genomic_DNA"/>
</dbReference>
<proteinExistence type="predicted"/>
<evidence type="ECO:0000313" key="9">
    <source>
        <dbReference type="Proteomes" id="UP000003688"/>
    </source>
</evidence>
<keyword evidence="6 7" id="KW-0472">Membrane</keyword>
<name>B9XE15_PEDPL</name>
<sequence>MLTAFARWIWEQSRRKETQSEHHGGKAVIRALRKTCVFFRLVCPIRVQKAIRRSEYTELAALFGLQFMALGIWVVPLSAVLYAHQLQDIRPYAFATSAVAAFVSPLIFGAMADHHASPVKVLRWLSVASAAAMLIVAWSIQNGWPGGLVLLLIQLYALCSAPTASISTAIIFSRLGNSRSEYGPVRAGATFGWMCGCWLISALHADASTLAQYIGAAVWLTMAAFTLLLPSVNPPMPTHRLSWKQRLGWDALTLLRNPDHRVVFITAALYSIPLAAFYAFTPPHLQQLGFHRLSAWMTLGQIMEILTLLALGRVLLRWRLKWIFLTALGFGVVRFALCALNNRAGLLAGILLHGLCYALYFITAQIYLDERVEVAWRARAQALMSLMTSGVGNLIGYLGTGWWLNACTQSNGVQWTLFWGGLSTAVGGVMIYFLSAYRGKRAGGETQ</sequence>
<dbReference type="PANTHER" id="PTHR23522">
    <property type="entry name" value="BLL5896 PROTEIN"/>
    <property type="match status" value="1"/>
</dbReference>
<keyword evidence="3" id="KW-1003">Cell membrane</keyword>
<comment type="caution">
    <text evidence="8">The sequence shown here is derived from an EMBL/GenBank/DDBJ whole genome shotgun (WGS) entry which is preliminary data.</text>
</comment>
<feature type="transmembrane region" description="Helical" evidence="7">
    <location>
        <begin position="146"/>
        <end position="172"/>
    </location>
</feature>
<evidence type="ECO:0000256" key="6">
    <source>
        <dbReference type="ARBA" id="ARBA00023136"/>
    </source>
</evidence>
<dbReference type="SUPFAM" id="SSF103473">
    <property type="entry name" value="MFS general substrate transporter"/>
    <property type="match status" value="1"/>
</dbReference>
<feature type="transmembrane region" description="Helical" evidence="7">
    <location>
        <begin position="89"/>
        <end position="109"/>
    </location>
</feature>
<feature type="transmembrane region" description="Helical" evidence="7">
    <location>
        <begin position="293"/>
        <end position="315"/>
    </location>
</feature>
<feature type="transmembrane region" description="Helical" evidence="7">
    <location>
        <begin position="121"/>
        <end position="140"/>
    </location>
</feature>
<comment type="subcellular location">
    <subcellularLocation>
        <location evidence="1">Cell membrane</location>
        <topology evidence="1">Multi-pass membrane protein</topology>
    </subcellularLocation>
</comment>
<evidence type="ECO:0000256" key="7">
    <source>
        <dbReference type="SAM" id="Phobius"/>
    </source>
</evidence>
<evidence type="ECO:0000256" key="1">
    <source>
        <dbReference type="ARBA" id="ARBA00004651"/>
    </source>
</evidence>
<dbReference type="Proteomes" id="UP000003688">
    <property type="component" value="Unassembled WGS sequence"/>
</dbReference>
<dbReference type="STRING" id="320771.Cflav_PD4569"/>
<evidence type="ECO:0000256" key="5">
    <source>
        <dbReference type="ARBA" id="ARBA00022989"/>
    </source>
</evidence>
<dbReference type="InterPro" id="IPR036259">
    <property type="entry name" value="MFS_trans_sf"/>
</dbReference>
<protein>
    <submittedName>
        <fullName evidence="8">Nucleoside:H symporter</fullName>
    </submittedName>
</protein>
<organism evidence="8 9">
    <name type="scientific">Pedosphaera parvula (strain Ellin514)</name>
    <dbReference type="NCBI Taxonomy" id="320771"/>
    <lineage>
        <taxon>Bacteria</taxon>
        <taxon>Pseudomonadati</taxon>
        <taxon>Verrucomicrobiota</taxon>
        <taxon>Pedosphaerae</taxon>
        <taxon>Pedosphaerales</taxon>
        <taxon>Pedosphaeraceae</taxon>
        <taxon>Pedosphaera</taxon>
    </lineage>
</organism>
<dbReference type="GO" id="GO:0015212">
    <property type="term" value="F:cytidine transmembrane transporter activity"/>
    <property type="evidence" value="ECO:0007669"/>
    <property type="project" value="TreeGrafter"/>
</dbReference>
<evidence type="ECO:0000256" key="4">
    <source>
        <dbReference type="ARBA" id="ARBA00022692"/>
    </source>
</evidence>
<dbReference type="GO" id="GO:0005886">
    <property type="term" value="C:plasma membrane"/>
    <property type="evidence" value="ECO:0007669"/>
    <property type="project" value="UniProtKB-SubCell"/>
</dbReference>
<feature type="transmembrane region" description="Helical" evidence="7">
    <location>
        <begin position="184"/>
        <end position="204"/>
    </location>
</feature>
<feature type="transmembrane region" description="Helical" evidence="7">
    <location>
        <begin position="262"/>
        <end position="281"/>
    </location>
</feature>
<keyword evidence="4 7" id="KW-0812">Transmembrane</keyword>